<keyword evidence="3" id="KW-1185">Reference proteome</keyword>
<evidence type="ECO:0000313" key="3">
    <source>
        <dbReference type="Proteomes" id="UP000541154"/>
    </source>
</evidence>
<organism evidence="2 3">
    <name type="scientific">Petromyces alliaceus</name>
    <name type="common">Aspergillus alliaceus</name>
    <dbReference type="NCBI Taxonomy" id="209559"/>
    <lineage>
        <taxon>Eukaryota</taxon>
        <taxon>Fungi</taxon>
        <taxon>Dikarya</taxon>
        <taxon>Ascomycota</taxon>
        <taxon>Pezizomycotina</taxon>
        <taxon>Eurotiomycetes</taxon>
        <taxon>Eurotiomycetidae</taxon>
        <taxon>Eurotiales</taxon>
        <taxon>Aspergillaceae</taxon>
        <taxon>Aspergillus</taxon>
        <taxon>Aspergillus subgen. Circumdati</taxon>
    </lineage>
</organism>
<evidence type="ECO:0000313" key="2">
    <source>
        <dbReference type="EMBL" id="KAF5859847.1"/>
    </source>
</evidence>
<feature type="compositionally biased region" description="Polar residues" evidence="1">
    <location>
        <begin position="82"/>
        <end position="96"/>
    </location>
</feature>
<comment type="caution">
    <text evidence="2">The sequence shown here is derived from an EMBL/GenBank/DDBJ whole genome shotgun (WGS) entry which is preliminary data.</text>
</comment>
<feature type="region of interest" description="Disordered" evidence="1">
    <location>
        <begin position="403"/>
        <end position="481"/>
    </location>
</feature>
<reference evidence="2 3" key="1">
    <citation type="submission" date="2019-04" db="EMBL/GenBank/DDBJ databases">
        <title>Aspergillus burnettii sp. nov., novel species from soil in southeast Queensland.</title>
        <authorList>
            <person name="Gilchrist C.L.M."/>
            <person name="Pitt J.I."/>
            <person name="Lange L."/>
            <person name="Lacey H.J."/>
            <person name="Vuong D."/>
            <person name="Midgley D.J."/>
            <person name="Greenfield P."/>
            <person name="Bradbury M."/>
            <person name="Lacey E."/>
            <person name="Busk P.K."/>
            <person name="Pilgaard B."/>
            <person name="Chooi Y.H."/>
            <person name="Piggott A.M."/>
        </authorList>
    </citation>
    <scope>NUCLEOTIDE SEQUENCE [LARGE SCALE GENOMIC DNA]</scope>
    <source>
        <strain evidence="2 3">FRR 5400</strain>
    </source>
</reference>
<sequence length="481" mass="53499">MAVCTSHYLSIHLLAPSTTHFARFASRIPPLVTNPRDEDNPLEALEESERLPSDTDCASTGTHVQFEAGPDGVSDWVDRAATSGTEDPSAEDTQFQPADDVPAASDRELDPEPGHLQREVEERAMETEGGSPKVERPAVESSNSGVRSGTGIATTPEQRAAMEDTTLVVEARSDSVERVHIEIPTTPARTSSKKVPTRKDNELDKNIMWRPYDVTQKGNRGAIRRHRTDQDWRVTRVDFTEFEQNTEHLPGPGPLPPIEEQEFAAPADEPNVPGIIYNGVSSALEDRHIGPEIVAYPVVKQVGTPTQMPQASSEGLAKGQVSRTHDISTSSHAQPYRELVINQTETEQWQELNKEQRRWRNLKWMPYDSMEKANRKLAAGHNLGLKSTELQRPRPATRVDFTEFESNPVDQHERHAPSQPEIAENPEQVPLTYRPTFSSPHATSDREPSATPQDQSLRDVTESDDTTNIPPPTATPPKRRA</sequence>
<dbReference type="Proteomes" id="UP000541154">
    <property type="component" value="Unassembled WGS sequence"/>
</dbReference>
<accession>A0A8H6E552</accession>
<feature type="compositionally biased region" description="Polar residues" evidence="1">
    <location>
        <begin position="140"/>
        <end position="157"/>
    </location>
</feature>
<name>A0A8H6E552_PETAA</name>
<evidence type="ECO:0000256" key="1">
    <source>
        <dbReference type="SAM" id="MobiDB-lite"/>
    </source>
</evidence>
<dbReference type="AlphaFoldDB" id="A0A8H6E552"/>
<protein>
    <submittedName>
        <fullName evidence="2">Uncharacterized protein</fullName>
    </submittedName>
</protein>
<proteinExistence type="predicted"/>
<gene>
    <name evidence="2" type="ORF">ETB97_002399</name>
</gene>
<dbReference type="EMBL" id="SPNV01000151">
    <property type="protein sequence ID" value="KAF5859847.1"/>
    <property type="molecule type" value="Genomic_DNA"/>
</dbReference>
<feature type="compositionally biased region" description="Basic and acidic residues" evidence="1">
    <location>
        <begin position="105"/>
        <end position="126"/>
    </location>
</feature>
<feature type="region of interest" description="Disordered" evidence="1">
    <location>
        <begin position="30"/>
        <end position="162"/>
    </location>
</feature>